<keyword evidence="1" id="KW-0812">Transmembrane</keyword>
<feature type="transmembrane region" description="Helical" evidence="1">
    <location>
        <begin position="6"/>
        <end position="23"/>
    </location>
</feature>
<protein>
    <submittedName>
        <fullName evidence="2">Uncharacterized protein</fullName>
    </submittedName>
</protein>
<evidence type="ECO:0000313" key="2">
    <source>
        <dbReference type="EMBL" id="QEY25295.1"/>
    </source>
</evidence>
<evidence type="ECO:0000313" key="3">
    <source>
        <dbReference type="Proteomes" id="UP000325713"/>
    </source>
</evidence>
<keyword evidence="1" id="KW-0472">Membrane</keyword>
<sequence>MLITFIIIFVGLGYWFFLMYVNSRVQGFLDELYKYPELYKKAGKPSDTYFFWEFIRLKYKFAIFLYKNKEVPPPLQFDSKEYNSIRFLVKLSLFLEWTRGLVIILVLILSQLLYSYN</sequence>
<keyword evidence="1" id="KW-1133">Transmembrane helix</keyword>
<evidence type="ECO:0000256" key="1">
    <source>
        <dbReference type="SAM" id="Phobius"/>
    </source>
</evidence>
<name>A0A5J6PS29_9NEIS</name>
<reference evidence="2 3" key="1">
    <citation type="submission" date="2018-08" db="EMBL/GenBank/DDBJ databases">
        <title>Neisseria zalophi ATCC BAA-2455 complete genome.</title>
        <authorList>
            <person name="Veseli I.A."/>
            <person name="Buttler R."/>
            <person name="Mascarenhas dos Santos A.C."/>
            <person name="Pombert J.-F."/>
        </authorList>
    </citation>
    <scope>NUCLEOTIDE SEQUENCE [LARGE SCALE GENOMIC DNA]</scope>
    <source>
        <strain evidence="2 3">ATCC BAA-2455</strain>
    </source>
</reference>
<dbReference type="EMBL" id="CP031700">
    <property type="protein sequence ID" value="QEY25295.1"/>
    <property type="molecule type" value="Genomic_DNA"/>
</dbReference>
<dbReference type="KEGG" id="nzl:D0T92_01220"/>
<gene>
    <name evidence="2" type="ORF">D0T92_01220</name>
</gene>
<keyword evidence="3" id="KW-1185">Reference proteome</keyword>
<proteinExistence type="predicted"/>
<accession>A0A5J6PS29</accession>
<feature type="transmembrane region" description="Helical" evidence="1">
    <location>
        <begin position="93"/>
        <end position="114"/>
    </location>
</feature>
<organism evidence="2 3">
    <name type="scientific">Neisseria zalophi</name>
    <dbReference type="NCBI Taxonomy" id="640030"/>
    <lineage>
        <taxon>Bacteria</taxon>
        <taxon>Pseudomonadati</taxon>
        <taxon>Pseudomonadota</taxon>
        <taxon>Betaproteobacteria</taxon>
        <taxon>Neisseriales</taxon>
        <taxon>Neisseriaceae</taxon>
        <taxon>Neisseria</taxon>
    </lineage>
</organism>
<dbReference type="AlphaFoldDB" id="A0A5J6PS29"/>
<dbReference type="Proteomes" id="UP000325713">
    <property type="component" value="Chromosome"/>
</dbReference>